<evidence type="ECO:0000313" key="1">
    <source>
        <dbReference type="EMBL" id="MBC5581883.1"/>
    </source>
</evidence>
<protein>
    <submittedName>
        <fullName evidence="1">Uncharacterized protein</fullName>
    </submittedName>
</protein>
<name>A0A923I7T8_9FIRM</name>
<keyword evidence="2" id="KW-1185">Reference proteome</keyword>
<evidence type="ECO:0000313" key="2">
    <source>
        <dbReference type="Proteomes" id="UP000659630"/>
    </source>
</evidence>
<proteinExistence type="predicted"/>
<gene>
    <name evidence="1" type="ORF">H8S23_10215</name>
</gene>
<dbReference type="RefSeq" id="WP_186888239.1">
    <property type="nucleotide sequence ID" value="NZ_JACONZ010000003.1"/>
</dbReference>
<dbReference type="EMBL" id="JACONZ010000003">
    <property type="protein sequence ID" value="MBC5581883.1"/>
    <property type="molecule type" value="Genomic_DNA"/>
</dbReference>
<dbReference type="Proteomes" id="UP000659630">
    <property type="component" value="Unassembled WGS sequence"/>
</dbReference>
<reference evidence="1" key="1">
    <citation type="submission" date="2020-08" db="EMBL/GenBank/DDBJ databases">
        <title>Genome public.</title>
        <authorList>
            <person name="Liu C."/>
            <person name="Sun Q."/>
        </authorList>
    </citation>
    <scope>NUCLEOTIDE SEQUENCE</scope>
    <source>
        <strain evidence="1">BX8</strain>
    </source>
</reference>
<comment type="caution">
    <text evidence="1">The sequence shown here is derived from an EMBL/GenBank/DDBJ whole genome shotgun (WGS) entry which is preliminary data.</text>
</comment>
<organism evidence="1 2">
    <name type="scientific">Anaerofilum hominis</name>
    <dbReference type="NCBI Taxonomy" id="2763016"/>
    <lineage>
        <taxon>Bacteria</taxon>
        <taxon>Bacillati</taxon>
        <taxon>Bacillota</taxon>
        <taxon>Clostridia</taxon>
        <taxon>Eubacteriales</taxon>
        <taxon>Oscillospiraceae</taxon>
        <taxon>Anaerofilum</taxon>
    </lineage>
</organism>
<sequence>MKRKPKALRSALVIAAAVAVWIITANFLGIGTMRSAIRIGYTGTDGWRSWSASYLTLDGKLKHTIRPKDTHETLHVEIVTESGSISLEMKDKNGTVIFEQDAIETSTFDVKISGKVVVLIEADHHKGSFAIAAVE</sequence>
<accession>A0A923I7T8</accession>
<dbReference type="AlphaFoldDB" id="A0A923I7T8"/>